<proteinExistence type="predicted"/>
<feature type="compositionally biased region" description="Polar residues" evidence="5">
    <location>
        <begin position="465"/>
        <end position="475"/>
    </location>
</feature>
<dbReference type="InterPro" id="IPR036236">
    <property type="entry name" value="Znf_C2H2_sf"/>
</dbReference>
<feature type="region of interest" description="Disordered" evidence="5">
    <location>
        <begin position="310"/>
        <end position="370"/>
    </location>
</feature>
<feature type="region of interest" description="Disordered" evidence="5">
    <location>
        <begin position="25"/>
        <end position="44"/>
    </location>
</feature>
<keyword evidence="2 4" id="KW-0863">Zinc-finger</keyword>
<evidence type="ECO:0000256" key="5">
    <source>
        <dbReference type="SAM" id="MobiDB-lite"/>
    </source>
</evidence>
<evidence type="ECO:0000313" key="7">
    <source>
        <dbReference type="EMBL" id="PHH58832.1"/>
    </source>
</evidence>
<feature type="domain" description="C2H2-type" evidence="6">
    <location>
        <begin position="222"/>
        <end position="251"/>
    </location>
</feature>
<dbReference type="Pfam" id="PF00096">
    <property type="entry name" value="zf-C2H2"/>
    <property type="match status" value="1"/>
</dbReference>
<dbReference type="EMBL" id="NJET01000289">
    <property type="protein sequence ID" value="PHH58832.1"/>
    <property type="molecule type" value="Genomic_DNA"/>
</dbReference>
<feature type="compositionally biased region" description="Low complexity" evidence="5">
    <location>
        <begin position="344"/>
        <end position="358"/>
    </location>
</feature>
<dbReference type="Gene3D" id="3.30.160.60">
    <property type="entry name" value="Classic Zinc Finger"/>
    <property type="match status" value="2"/>
</dbReference>
<dbReference type="PANTHER" id="PTHR23235">
    <property type="entry name" value="KRUEPPEL-LIKE TRANSCRIPTION FACTOR"/>
    <property type="match status" value="1"/>
</dbReference>
<keyword evidence="1" id="KW-0479">Metal-binding</keyword>
<name>A0A2C5XV74_9HYPO</name>
<dbReference type="PANTHER" id="PTHR23235:SF120">
    <property type="entry name" value="KRUPPEL-LIKE FACTOR 15"/>
    <property type="match status" value="1"/>
</dbReference>
<dbReference type="GO" id="GO:0000978">
    <property type="term" value="F:RNA polymerase II cis-regulatory region sequence-specific DNA binding"/>
    <property type="evidence" value="ECO:0007669"/>
    <property type="project" value="TreeGrafter"/>
</dbReference>
<accession>A0A2C5XV74</accession>
<feature type="region of interest" description="Disordered" evidence="5">
    <location>
        <begin position="462"/>
        <end position="483"/>
    </location>
</feature>
<reference evidence="7 8" key="1">
    <citation type="submission" date="2017-06" db="EMBL/GenBank/DDBJ databases">
        <title>Ant-infecting Ophiocordyceps genomes reveal a high diversity of potential behavioral manipulation genes and a possible major role for enterotoxins.</title>
        <authorList>
            <person name="De Bekker C."/>
            <person name="Evans H.C."/>
            <person name="Brachmann A."/>
            <person name="Hughes D.P."/>
        </authorList>
    </citation>
    <scope>NUCLEOTIDE SEQUENCE [LARGE SCALE GENOMIC DNA]</scope>
    <source>
        <strain evidence="7 8">Map64</strain>
    </source>
</reference>
<dbReference type="FunFam" id="3.30.160.60:FF:001649">
    <property type="entry name" value="C2H2 transcription factor Swi5"/>
    <property type="match status" value="1"/>
</dbReference>
<sequence>MPPGQQYPESLANNRNRFQDGYDESMEETIRASQSQGQRRTPWPDSCVFQGAAGHGNAHSFCAALTGVPLAPTNPMHTPRHQINYLTTWCDDYVNLIPRNLPLPQFVHPQPQFAQANPYSYLQPLVATNTSSAGAALPTATTGPTLPAATPQSTLPPATTGAGPITTEVPARRHRRNVSEASIVSAASISDLDVEATRTQTGITSDQINGYISSPATSNDKWTCLFPGCKKMFGRKENIKSHVQTHLGDRQYKCPTCNKCFVRQHDLKRHAKIHTGIRAYACECRNLFARHDALTRHRQRGMCVGAFDGTVRSNQKRGRPRKDRQDADASTTRATARKQGSQLPSSASSSAATTPATESSDHFPDSSSPELHNLQAFTFNLDTSNTSHGQADTQQLQSTAPMPTIELQPNAAMAEVATGQASPVTTDGFITRRSLSSLGDSAVVVASPASFVSPKLLMHDDRLESSSPCGTTSEEPSPLTAPIDLPLTDDLATAGTMAFGNDMLPTMALSNGPDEMSKAFLGNANFAFSSDNDPTLLMMDCDQFSQDFIHQDLFS</sequence>
<keyword evidence="8" id="KW-1185">Reference proteome</keyword>
<comment type="caution">
    <text evidence="7">The sequence shown here is derived from an EMBL/GenBank/DDBJ whole genome shotgun (WGS) entry which is preliminary data.</text>
</comment>
<evidence type="ECO:0000256" key="4">
    <source>
        <dbReference type="PROSITE-ProRule" id="PRU00042"/>
    </source>
</evidence>
<dbReference type="SUPFAM" id="SSF57667">
    <property type="entry name" value="beta-beta-alpha zinc fingers"/>
    <property type="match status" value="1"/>
</dbReference>
<dbReference type="SMART" id="SM00355">
    <property type="entry name" value="ZnF_C2H2"/>
    <property type="match status" value="2"/>
</dbReference>
<evidence type="ECO:0000259" key="6">
    <source>
        <dbReference type="PROSITE" id="PS50157"/>
    </source>
</evidence>
<evidence type="ECO:0000256" key="3">
    <source>
        <dbReference type="ARBA" id="ARBA00022833"/>
    </source>
</evidence>
<dbReference type="GO" id="GO:0000981">
    <property type="term" value="F:DNA-binding transcription factor activity, RNA polymerase II-specific"/>
    <property type="evidence" value="ECO:0007669"/>
    <property type="project" value="TreeGrafter"/>
</dbReference>
<dbReference type="GO" id="GO:0008270">
    <property type="term" value="F:zinc ion binding"/>
    <property type="evidence" value="ECO:0007669"/>
    <property type="project" value="UniProtKB-KW"/>
</dbReference>
<dbReference type="PROSITE" id="PS00028">
    <property type="entry name" value="ZINC_FINGER_C2H2_1"/>
    <property type="match status" value="2"/>
</dbReference>
<dbReference type="Proteomes" id="UP000226192">
    <property type="component" value="Unassembled WGS sequence"/>
</dbReference>
<gene>
    <name evidence="7" type="ORF">CDD81_4284</name>
</gene>
<keyword evidence="3" id="KW-0862">Zinc</keyword>
<dbReference type="OrthoDB" id="3437960at2759"/>
<dbReference type="PROSITE" id="PS50157">
    <property type="entry name" value="ZINC_FINGER_C2H2_2"/>
    <property type="match status" value="2"/>
</dbReference>
<feature type="domain" description="C2H2-type" evidence="6">
    <location>
        <begin position="252"/>
        <end position="279"/>
    </location>
</feature>
<feature type="compositionally biased region" description="Low complexity" evidence="5">
    <location>
        <begin position="136"/>
        <end position="167"/>
    </location>
</feature>
<evidence type="ECO:0000256" key="2">
    <source>
        <dbReference type="ARBA" id="ARBA00022771"/>
    </source>
</evidence>
<dbReference type="STRING" id="1399860.A0A2C5XV74"/>
<dbReference type="AlphaFoldDB" id="A0A2C5XV74"/>
<dbReference type="InterPro" id="IPR013087">
    <property type="entry name" value="Znf_C2H2_type"/>
</dbReference>
<protein>
    <recommendedName>
        <fullName evidence="6">C2H2-type domain-containing protein</fullName>
    </recommendedName>
</protein>
<organism evidence="7 8">
    <name type="scientific">Ophiocordyceps australis</name>
    <dbReference type="NCBI Taxonomy" id="1399860"/>
    <lineage>
        <taxon>Eukaryota</taxon>
        <taxon>Fungi</taxon>
        <taxon>Dikarya</taxon>
        <taxon>Ascomycota</taxon>
        <taxon>Pezizomycotina</taxon>
        <taxon>Sordariomycetes</taxon>
        <taxon>Hypocreomycetidae</taxon>
        <taxon>Hypocreales</taxon>
        <taxon>Ophiocordycipitaceae</taxon>
        <taxon>Ophiocordyceps</taxon>
    </lineage>
</organism>
<evidence type="ECO:0000256" key="1">
    <source>
        <dbReference type="ARBA" id="ARBA00022723"/>
    </source>
</evidence>
<evidence type="ECO:0000313" key="8">
    <source>
        <dbReference type="Proteomes" id="UP000226192"/>
    </source>
</evidence>
<feature type="region of interest" description="Disordered" evidence="5">
    <location>
        <begin position="136"/>
        <end position="178"/>
    </location>
</feature>